<dbReference type="EMBL" id="CP017766">
    <property type="protein sequence ID" value="AUB56363.1"/>
    <property type="molecule type" value="Genomic_DNA"/>
</dbReference>
<evidence type="ECO:0008006" key="3">
    <source>
        <dbReference type="Google" id="ProtNLM"/>
    </source>
</evidence>
<sequence length="160" mass="18783">MTRKVFTIGHSNHPFSRFMELIQKQGVQMVVDVRTRPYSKYTPYFSKKPLEEGLKEYHLEYVYLGKKMGGKPDDPRFYHDGELLYHLIEDDAKYQEGLIQLLELAGDNQVVVMCSEEDPFHCHRHHLISQSLLKHGFSITHIRGNGDLEKVRSDYQARLF</sequence>
<gene>
    <name evidence="1" type="ORF">BK007_10270</name>
</gene>
<protein>
    <recommendedName>
        <fullName evidence="3">DUF488 domain-containing protein</fullName>
    </recommendedName>
</protein>
<name>A0A2H4VE38_9EURY</name>
<dbReference type="InterPro" id="IPR014519">
    <property type="entry name" value="UCP024492"/>
</dbReference>
<reference evidence="1 2" key="1">
    <citation type="submission" date="2016-10" db="EMBL/GenBank/DDBJ databases">
        <title>Comparative genomics between deep and shallow subseafloor isolates.</title>
        <authorList>
            <person name="Ishii S."/>
            <person name="Miller J.R."/>
            <person name="Sutton G."/>
            <person name="Suzuki S."/>
            <person name="Methe B."/>
            <person name="Inagaki F."/>
            <person name="Imachi H."/>
        </authorList>
    </citation>
    <scope>NUCLEOTIDE SEQUENCE [LARGE SCALE GENOMIC DNA]</scope>
    <source>
        <strain evidence="1 2">MO-MB1</strain>
    </source>
</reference>
<dbReference type="Pfam" id="PF04343">
    <property type="entry name" value="DUF488"/>
    <property type="match status" value="1"/>
</dbReference>
<dbReference type="AlphaFoldDB" id="A0A2H4VE38"/>
<proteinExistence type="predicted"/>
<dbReference type="Proteomes" id="UP000232806">
    <property type="component" value="Chromosome"/>
</dbReference>
<organism evidence="1 2">
    <name type="scientific">Methanobacterium subterraneum</name>
    <dbReference type="NCBI Taxonomy" id="59277"/>
    <lineage>
        <taxon>Archaea</taxon>
        <taxon>Methanobacteriati</taxon>
        <taxon>Methanobacteriota</taxon>
        <taxon>Methanomada group</taxon>
        <taxon>Methanobacteria</taxon>
        <taxon>Methanobacteriales</taxon>
        <taxon>Methanobacteriaceae</taxon>
        <taxon>Methanobacterium</taxon>
    </lineage>
</organism>
<dbReference type="PANTHER" id="PTHR39337">
    <property type="entry name" value="BLR5642 PROTEIN"/>
    <property type="match status" value="1"/>
</dbReference>
<evidence type="ECO:0000313" key="2">
    <source>
        <dbReference type="Proteomes" id="UP000232806"/>
    </source>
</evidence>
<dbReference type="RefSeq" id="WP_100906342.1">
    <property type="nucleotide sequence ID" value="NZ_CP017766.1"/>
</dbReference>
<dbReference type="OrthoDB" id="15220at2157"/>
<dbReference type="InterPro" id="IPR007438">
    <property type="entry name" value="DUF488"/>
</dbReference>
<dbReference type="PANTHER" id="PTHR39337:SF1">
    <property type="entry name" value="BLR5642 PROTEIN"/>
    <property type="match status" value="1"/>
</dbReference>
<dbReference type="GeneID" id="35121993"/>
<dbReference type="PIRSF" id="PIRSF024492">
    <property type="entry name" value="UCP024492"/>
    <property type="match status" value="1"/>
</dbReference>
<accession>A0A2H4VE38</accession>
<evidence type="ECO:0000313" key="1">
    <source>
        <dbReference type="EMBL" id="AUB56363.1"/>
    </source>
</evidence>